<feature type="region of interest" description="Disordered" evidence="1">
    <location>
        <begin position="1"/>
        <end position="107"/>
    </location>
</feature>
<name>A0A9N9M0N7_9HELO</name>
<dbReference type="AlphaFoldDB" id="A0A9N9M0N7"/>
<organism evidence="2 3">
    <name type="scientific">Hymenoscyphus albidus</name>
    <dbReference type="NCBI Taxonomy" id="595503"/>
    <lineage>
        <taxon>Eukaryota</taxon>
        <taxon>Fungi</taxon>
        <taxon>Dikarya</taxon>
        <taxon>Ascomycota</taxon>
        <taxon>Pezizomycotina</taxon>
        <taxon>Leotiomycetes</taxon>
        <taxon>Helotiales</taxon>
        <taxon>Helotiaceae</taxon>
        <taxon>Hymenoscyphus</taxon>
    </lineage>
</organism>
<keyword evidence="3" id="KW-1185">Reference proteome</keyword>
<comment type="caution">
    <text evidence="2">The sequence shown here is derived from an EMBL/GenBank/DDBJ whole genome shotgun (WGS) entry which is preliminary data.</text>
</comment>
<feature type="compositionally biased region" description="Polar residues" evidence="1">
    <location>
        <begin position="32"/>
        <end position="41"/>
    </location>
</feature>
<accession>A0A9N9M0N7</accession>
<reference evidence="2" key="1">
    <citation type="submission" date="2021-07" db="EMBL/GenBank/DDBJ databases">
        <authorList>
            <person name="Durling M."/>
        </authorList>
    </citation>
    <scope>NUCLEOTIDE SEQUENCE</scope>
</reference>
<feature type="compositionally biased region" description="Polar residues" evidence="1">
    <location>
        <begin position="68"/>
        <end position="82"/>
    </location>
</feature>
<dbReference type="Proteomes" id="UP000701801">
    <property type="component" value="Unassembled WGS sequence"/>
</dbReference>
<evidence type="ECO:0000256" key="1">
    <source>
        <dbReference type="SAM" id="MobiDB-lite"/>
    </source>
</evidence>
<proteinExistence type="predicted"/>
<feature type="compositionally biased region" description="Basic and acidic residues" evidence="1">
    <location>
        <begin position="1"/>
        <end position="12"/>
    </location>
</feature>
<evidence type="ECO:0000313" key="2">
    <source>
        <dbReference type="EMBL" id="CAG8982046.1"/>
    </source>
</evidence>
<dbReference type="EMBL" id="CAJVRM010000560">
    <property type="protein sequence ID" value="CAG8982046.1"/>
    <property type="molecule type" value="Genomic_DNA"/>
</dbReference>
<evidence type="ECO:0000313" key="3">
    <source>
        <dbReference type="Proteomes" id="UP000701801"/>
    </source>
</evidence>
<protein>
    <submittedName>
        <fullName evidence="2">Uncharacterized protein</fullName>
    </submittedName>
</protein>
<sequence length="107" mass="12011">MPPSRGNDEFANRTRQGTANLKEEFLRPSHNPIVSQSIQRNTEPHGLHDTLPSPRSPPPKPPGTSGPNRDTTPNRQSYQSPQYRGPIPENHQSHTNKQHAKAWCSMT</sequence>
<gene>
    <name evidence="2" type="ORF">HYALB_00013837</name>
</gene>
<feature type="compositionally biased region" description="Pro residues" evidence="1">
    <location>
        <begin position="54"/>
        <end position="64"/>
    </location>
</feature>